<reference evidence="2" key="2">
    <citation type="submission" date="2023-07" db="EMBL/GenBank/DDBJ databases">
        <title>Genome of Winogradskyella sp. E313.</title>
        <authorList>
            <person name="Zhou Y."/>
        </authorList>
    </citation>
    <scope>NUCLEOTIDE SEQUENCE [LARGE SCALE GENOMIC DNA]</scope>
    <source>
        <strain evidence="2">E313</strain>
    </source>
</reference>
<dbReference type="EMBL" id="JAFMPT010000008">
    <property type="protein sequence ID" value="MCC1484477.1"/>
    <property type="molecule type" value="Genomic_DNA"/>
</dbReference>
<dbReference type="NCBIfam" id="NF033487">
    <property type="entry name" value="Lacal_2735_fam"/>
    <property type="match status" value="1"/>
</dbReference>
<comment type="caution">
    <text evidence="1">The sequence shown here is derived from an EMBL/GenBank/DDBJ whole genome shotgun (WGS) entry which is preliminary data.</text>
</comment>
<reference evidence="2" key="1">
    <citation type="submission" date="2021-03" db="EMBL/GenBank/DDBJ databases">
        <title>Genome of Cognatishimia sp. F0-27.</title>
        <authorList>
            <person name="Ping X."/>
        </authorList>
    </citation>
    <scope>NUCLEOTIDE SEQUENCE [LARGE SCALE GENOMIC DNA]</scope>
    <source>
        <strain evidence="2">E313</strain>
    </source>
</reference>
<accession>A0ABS8ENN8</accession>
<protein>
    <submittedName>
        <fullName evidence="1">Lacal_2735 family protein</fullName>
    </submittedName>
</protein>
<evidence type="ECO:0000313" key="1">
    <source>
        <dbReference type="EMBL" id="MCC1484477.1"/>
    </source>
</evidence>
<gene>
    <name evidence="1" type="ORF">J1C55_07760</name>
</gene>
<organism evidence="1 2">
    <name type="scientific">Winogradskyella immobilis</name>
    <dbReference type="NCBI Taxonomy" id="2816852"/>
    <lineage>
        <taxon>Bacteria</taxon>
        <taxon>Pseudomonadati</taxon>
        <taxon>Bacteroidota</taxon>
        <taxon>Flavobacteriia</taxon>
        <taxon>Flavobacteriales</taxon>
        <taxon>Flavobacteriaceae</taxon>
        <taxon>Winogradskyella</taxon>
    </lineage>
</organism>
<name>A0ABS8ENN8_9FLAO</name>
<proteinExistence type="predicted"/>
<dbReference type="InterPro" id="IPR045493">
    <property type="entry name" value="DUF6435"/>
</dbReference>
<evidence type="ECO:0000313" key="2">
    <source>
        <dbReference type="Proteomes" id="UP000778797"/>
    </source>
</evidence>
<keyword evidence="2" id="KW-1185">Reference proteome</keyword>
<dbReference type="Proteomes" id="UP000778797">
    <property type="component" value="Unassembled WGS sequence"/>
</dbReference>
<sequence length="63" mass="7673">MSGEDKLLQRMHKLRQKYLLLIEDAYNYRQIDHSLSDIAEYRSIKILNRINELKFVVKDTQYN</sequence>